<dbReference type="EMBL" id="LR785735">
    <property type="protein sequence ID" value="CAB3252619.1"/>
    <property type="molecule type" value="mRNA"/>
</dbReference>
<dbReference type="SUPFAM" id="SSF47459">
    <property type="entry name" value="HLH, helix-loop-helix DNA-binding domain"/>
    <property type="match status" value="1"/>
</dbReference>
<evidence type="ECO:0000259" key="8">
    <source>
        <dbReference type="PROSITE" id="PS50888"/>
    </source>
</evidence>
<dbReference type="Pfam" id="PF07527">
    <property type="entry name" value="Hairy_orange"/>
    <property type="match status" value="1"/>
</dbReference>
<protein>
    <submittedName>
        <fullName evidence="10">E(Spl)/hairy-b</fullName>
    </submittedName>
</protein>
<dbReference type="PROSITE" id="PS51054">
    <property type="entry name" value="ORANGE"/>
    <property type="match status" value="1"/>
</dbReference>
<proteinExistence type="evidence at transcript level"/>
<dbReference type="Gene3D" id="6.10.250.980">
    <property type="match status" value="1"/>
</dbReference>
<evidence type="ECO:0000256" key="6">
    <source>
        <dbReference type="ARBA" id="ARBA00023242"/>
    </source>
</evidence>
<name>A0A6F9DDS6_9ASCI</name>
<evidence type="ECO:0000256" key="3">
    <source>
        <dbReference type="ARBA" id="ARBA00023015"/>
    </source>
</evidence>
<dbReference type="GO" id="GO:0046983">
    <property type="term" value="F:protein dimerization activity"/>
    <property type="evidence" value="ECO:0007669"/>
    <property type="project" value="InterPro"/>
</dbReference>
<reference evidence="10" key="1">
    <citation type="submission" date="2020-04" db="EMBL/GenBank/DDBJ databases">
        <authorList>
            <person name="Neveu A P."/>
        </authorList>
    </citation>
    <scope>NUCLEOTIDE SEQUENCE</scope>
    <source>
        <tissue evidence="10">Whole embryo</tissue>
    </source>
</reference>
<feature type="compositionally biased region" description="Low complexity" evidence="7">
    <location>
        <begin position="260"/>
        <end position="291"/>
    </location>
</feature>
<dbReference type="FunFam" id="4.10.280.10:FF:000009">
    <property type="entry name" value="Transcription factor HES-1"/>
    <property type="match status" value="1"/>
</dbReference>
<dbReference type="SMART" id="SM00353">
    <property type="entry name" value="HLH"/>
    <property type="match status" value="1"/>
</dbReference>
<dbReference type="PROSITE" id="PS50888">
    <property type="entry name" value="BHLH"/>
    <property type="match status" value="1"/>
</dbReference>
<sequence>MKTVMAPHTGTVHMVSAGSVMKNDRRASKPLMEKRRRERINKSLNELKSILLNALRKDQSTCHSKLEKADILEMTVRYLRTIQRQRMTAAMAMDPSVVSKYRNGYVECKNEVSHFLENSTENVHPEVKARLMNHLGNSVPTPPGNQLPPHMMPPHHRGAPLLTGTPPVPAGSAISPLQIRMAPNTQIQQAMAVAAAMAQNRSMMHQHQIQQAFNIRDNAEARYSRDEEGSSSPSSSSAHSPHPSHHNTIEEKSRHMRHNSGSSFASSGFQSPGSPLSISPSTSPKKSSSPSADARGNVQGSFVLVPQSTSAPFPHALPVAMETESRSEAATPSQDVAPCSPFSDVGSDDSEPVWRPW</sequence>
<keyword evidence="4" id="KW-0238">DNA-binding</keyword>
<dbReference type="InterPro" id="IPR003650">
    <property type="entry name" value="Orange_dom"/>
</dbReference>
<feature type="domain" description="BHLH" evidence="8">
    <location>
        <begin position="24"/>
        <end position="82"/>
    </location>
</feature>
<comment type="subcellular location">
    <subcellularLocation>
        <location evidence="1">Nucleus</location>
    </subcellularLocation>
</comment>
<dbReference type="InterPro" id="IPR050370">
    <property type="entry name" value="HES_HEY"/>
</dbReference>
<dbReference type="GO" id="GO:0005634">
    <property type="term" value="C:nucleus"/>
    <property type="evidence" value="ECO:0007669"/>
    <property type="project" value="UniProtKB-SubCell"/>
</dbReference>
<dbReference type="AlphaFoldDB" id="A0A6F9DDS6"/>
<dbReference type="InterPro" id="IPR036638">
    <property type="entry name" value="HLH_DNA-bd_sf"/>
</dbReference>
<dbReference type="PANTHER" id="PTHR10985">
    <property type="entry name" value="BASIC HELIX-LOOP-HELIX TRANSCRIPTION FACTOR, HES-RELATED"/>
    <property type="match status" value="1"/>
</dbReference>
<feature type="domain" description="Orange" evidence="9">
    <location>
        <begin position="101"/>
        <end position="135"/>
    </location>
</feature>
<dbReference type="InterPro" id="IPR011598">
    <property type="entry name" value="bHLH_dom"/>
</dbReference>
<evidence type="ECO:0000256" key="4">
    <source>
        <dbReference type="ARBA" id="ARBA00023125"/>
    </source>
</evidence>
<evidence type="ECO:0000259" key="9">
    <source>
        <dbReference type="PROSITE" id="PS51054"/>
    </source>
</evidence>
<keyword evidence="2" id="KW-0678">Repressor</keyword>
<keyword evidence="6" id="KW-0539">Nucleus</keyword>
<dbReference type="SUPFAM" id="SSF158457">
    <property type="entry name" value="Orange domain-like"/>
    <property type="match status" value="1"/>
</dbReference>
<dbReference type="SMART" id="SM00511">
    <property type="entry name" value="ORANGE"/>
    <property type="match status" value="1"/>
</dbReference>
<evidence type="ECO:0000256" key="2">
    <source>
        <dbReference type="ARBA" id="ARBA00022491"/>
    </source>
</evidence>
<accession>A0A6F9DDS6</accession>
<keyword evidence="5" id="KW-0804">Transcription</keyword>
<evidence type="ECO:0000256" key="7">
    <source>
        <dbReference type="SAM" id="MobiDB-lite"/>
    </source>
</evidence>
<organism evidence="10">
    <name type="scientific">Phallusia mammillata</name>
    <dbReference type="NCBI Taxonomy" id="59560"/>
    <lineage>
        <taxon>Eukaryota</taxon>
        <taxon>Metazoa</taxon>
        <taxon>Chordata</taxon>
        <taxon>Tunicata</taxon>
        <taxon>Ascidiacea</taxon>
        <taxon>Phlebobranchia</taxon>
        <taxon>Ascidiidae</taxon>
        <taxon>Phallusia</taxon>
    </lineage>
</organism>
<feature type="region of interest" description="Disordered" evidence="7">
    <location>
        <begin position="220"/>
        <end position="357"/>
    </location>
</feature>
<feature type="compositionally biased region" description="Low complexity" evidence="7">
    <location>
        <begin position="230"/>
        <end position="241"/>
    </location>
</feature>
<dbReference type="GO" id="GO:0003677">
    <property type="term" value="F:DNA binding"/>
    <property type="evidence" value="ECO:0007669"/>
    <property type="project" value="UniProtKB-KW"/>
</dbReference>
<dbReference type="Gene3D" id="4.10.280.10">
    <property type="entry name" value="Helix-loop-helix DNA-binding domain"/>
    <property type="match status" value="1"/>
</dbReference>
<keyword evidence="3" id="KW-0805">Transcription regulation</keyword>
<evidence type="ECO:0000256" key="1">
    <source>
        <dbReference type="ARBA" id="ARBA00004123"/>
    </source>
</evidence>
<dbReference type="GO" id="GO:0006355">
    <property type="term" value="P:regulation of DNA-templated transcription"/>
    <property type="evidence" value="ECO:0007669"/>
    <property type="project" value="InterPro"/>
</dbReference>
<gene>
    <name evidence="10" type="primary">Hes.b</name>
</gene>
<evidence type="ECO:0000313" key="10">
    <source>
        <dbReference type="EMBL" id="CAB3252619.1"/>
    </source>
</evidence>
<evidence type="ECO:0000256" key="5">
    <source>
        <dbReference type="ARBA" id="ARBA00023163"/>
    </source>
</evidence>
<dbReference type="Pfam" id="PF00010">
    <property type="entry name" value="HLH"/>
    <property type="match status" value="1"/>
</dbReference>